<organism evidence="2 3">
    <name type="scientific">Catonella massiliensis</name>
    <dbReference type="NCBI Taxonomy" id="2799636"/>
    <lineage>
        <taxon>Bacteria</taxon>
        <taxon>Bacillati</taxon>
        <taxon>Bacillota</taxon>
        <taxon>Clostridia</taxon>
        <taxon>Lachnospirales</taxon>
        <taxon>Lachnospiraceae</taxon>
        <taxon>Catonella</taxon>
    </lineage>
</organism>
<dbReference type="Proteomes" id="UP000604730">
    <property type="component" value="Unassembled WGS sequence"/>
</dbReference>
<gene>
    <name evidence="2" type="ORF">JJN12_08375</name>
</gene>
<proteinExistence type="predicted"/>
<evidence type="ECO:0000313" key="3">
    <source>
        <dbReference type="Proteomes" id="UP000604730"/>
    </source>
</evidence>
<feature type="compositionally biased region" description="Basic and acidic residues" evidence="1">
    <location>
        <begin position="55"/>
        <end position="66"/>
    </location>
</feature>
<evidence type="ECO:0000256" key="1">
    <source>
        <dbReference type="SAM" id="MobiDB-lite"/>
    </source>
</evidence>
<keyword evidence="3" id="KW-1185">Reference proteome</keyword>
<evidence type="ECO:0000313" key="2">
    <source>
        <dbReference type="EMBL" id="MBK5897791.1"/>
    </source>
</evidence>
<feature type="region of interest" description="Disordered" evidence="1">
    <location>
        <begin position="40"/>
        <end position="66"/>
    </location>
</feature>
<sequence>MEKGNSIKRATSAEAQEEGKRKIKAFRSEIYDLLDKGNKKVFTNHGENGSQNKLTEGKDNGRSENR</sequence>
<dbReference type="EMBL" id="JAEPRJ010000001">
    <property type="protein sequence ID" value="MBK5897791.1"/>
    <property type="molecule type" value="Genomic_DNA"/>
</dbReference>
<feature type="region of interest" description="Disordered" evidence="1">
    <location>
        <begin position="1"/>
        <end position="20"/>
    </location>
</feature>
<protein>
    <submittedName>
        <fullName evidence="2">Uncharacterized protein</fullName>
    </submittedName>
</protein>
<reference evidence="2 3" key="1">
    <citation type="submission" date="2021-01" db="EMBL/GenBank/DDBJ databases">
        <title>Isolation and description of Catonella massiliensis sp. nov., a novel Catonella species, isolated from a stable periodontitis subject.</title>
        <authorList>
            <person name="Antezack A."/>
            <person name="Boxberger M."/>
            <person name="La Scola B."/>
            <person name="Monnet-Corti V."/>
        </authorList>
    </citation>
    <scope>NUCLEOTIDE SEQUENCE [LARGE SCALE GENOMIC DNA]</scope>
    <source>
        <strain evidence="2 3">Marseille-Q4567</strain>
    </source>
</reference>
<feature type="compositionally biased region" description="Polar residues" evidence="1">
    <location>
        <begin position="45"/>
        <end position="54"/>
    </location>
</feature>
<dbReference type="RefSeq" id="WP_208429255.1">
    <property type="nucleotide sequence ID" value="NZ_JAEPRJ010000001.1"/>
</dbReference>
<accession>A0ABS1J0W6</accession>
<name>A0ABS1J0W6_9FIRM</name>
<comment type="caution">
    <text evidence="2">The sequence shown here is derived from an EMBL/GenBank/DDBJ whole genome shotgun (WGS) entry which is preliminary data.</text>
</comment>